<dbReference type="NCBIfam" id="TIGR00377">
    <property type="entry name" value="ant_ant_sig"/>
    <property type="match status" value="1"/>
</dbReference>
<dbReference type="Pfam" id="PF01740">
    <property type="entry name" value="STAS"/>
    <property type="match status" value="1"/>
</dbReference>
<feature type="domain" description="STAS" evidence="3">
    <location>
        <begin position="10"/>
        <end position="128"/>
    </location>
</feature>
<dbReference type="GO" id="GO:0043856">
    <property type="term" value="F:anti-sigma factor antagonist activity"/>
    <property type="evidence" value="ECO:0007669"/>
    <property type="project" value="InterPro"/>
</dbReference>
<protein>
    <recommendedName>
        <fullName evidence="2">Anti-sigma factor antagonist</fullName>
    </recommendedName>
</protein>
<dbReference type="Gene3D" id="3.30.750.24">
    <property type="entry name" value="STAS domain"/>
    <property type="match status" value="1"/>
</dbReference>
<dbReference type="EMBL" id="JARAWN010000222">
    <property type="protein sequence ID" value="MDX3133645.1"/>
    <property type="molecule type" value="Genomic_DNA"/>
</dbReference>
<proteinExistence type="inferred from homology"/>
<evidence type="ECO:0000259" key="3">
    <source>
        <dbReference type="PROSITE" id="PS50801"/>
    </source>
</evidence>
<dbReference type="SUPFAM" id="SSF52091">
    <property type="entry name" value="SpoIIaa-like"/>
    <property type="match status" value="1"/>
</dbReference>
<comment type="similarity">
    <text evidence="1 2">Belongs to the anti-sigma-factor antagonist family.</text>
</comment>
<gene>
    <name evidence="4" type="ORF">PV367_28585</name>
</gene>
<dbReference type="PANTHER" id="PTHR33495">
    <property type="entry name" value="ANTI-SIGMA FACTOR ANTAGONIST TM_1081-RELATED-RELATED"/>
    <property type="match status" value="1"/>
</dbReference>
<dbReference type="CDD" id="cd07043">
    <property type="entry name" value="STAS_anti-anti-sigma_factors"/>
    <property type="match status" value="1"/>
</dbReference>
<name>A0AAJ2PUF3_9ACTN</name>
<dbReference type="PROSITE" id="PS50801">
    <property type="entry name" value="STAS"/>
    <property type="match status" value="1"/>
</dbReference>
<dbReference type="PANTHER" id="PTHR33495:SF2">
    <property type="entry name" value="ANTI-SIGMA FACTOR ANTAGONIST TM_1081-RELATED"/>
    <property type="match status" value="1"/>
</dbReference>
<reference evidence="4" key="1">
    <citation type="journal article" date="2023" name="Microb. Genom.">
        <title>Mesoterricola silvestris gen. nov., sp. nov., Mesoterricola sediminis sp. nov., Geothrix oryzae sp. nov., Geothrix edaphica sp. nov., Geothrix rubra sp. nov., and Geothrix limicola sp. nov., six novel members of Acidobacteriota isolated from soils.</title>
        <authorList>
            <person name="Weisberg A.J."/>
            <person name="Pearce E."/>
            <person name="Kramer C.G."/>
            <person name="Chang J.H."/>
            <person name="Clarke C.R."/>
        </authorList>
    </citation>
    <scope>NUCLEOTIDE SEQUENCE</scope>
    <source>
        <strain evidence="4">ND06-05F</strain>
    </source>
</reference>
<sequence>MDDNHTRSTPYRTHRTVGGATVVTLQGEIDIVTAPSLAACLDAPVSCPHPDLVLDLRQVSFIDCTGLGVLCRTRNRAKARHGRLRLITNSSPFLRILHHTGLTDDFDIRSRLPEEAVGSPVTGSVTGSVTASAG</sequence>
<dbReference type="RefSeq" id="WP_319695358.1">
    <property type="nucleotide sequence ID" value="NZ_JARAWN010000222.1"/>
</dbReference>
<accession>A0AAJ2PUF3</accession>
<dbReference type="InterPro" id="IPR003658">
    <property type="entry name" value="Anti-sigma_ant"/>
</dbReference>
<comment type="caution">
    <text evidence="4">The sequence shown here is derived from an EMBL/GenBank/DDBJ whole genome shotgun (WGS) entry which is preliminary data.</text>
</comment>
<dbReference type="InterPro" id="IPR036513">
    <property type="entry name" value="STAS_dom_sf"/>
</dbReference>
<organism evidence="4 5">
    <name type="scientific">Streptomyces europaeiscabiei</name>
    <dbReference type="NCBI Taxonomy" id="146819"/>
    <lineage>
        <taxon>Bacteria</taxon>
        <taxon>Bacillati</taxon>
        <taxon>Actinomycetota</taxon>
        <taxon>Actinomycetes</taxon>
        <taxon>Kitasatosporales</taxon>
        <taxon>Streptomycetaceae</taxon>
        <taxon>Streptomyces</taxon>
    </lineage>
</organism>
<evidence type="ECO:0000313" key="5">
    <source>
        <dbReference type="Proteomes" id="UP001273589"/>
    </source>
</evidence>
<evidence type="ECO:0000256" key="2">
    <source>
        <dbReference type="RuleBase" id="RU003749"/>
    </source>
</evidence>
<dbReference type="AlphaFoldDB" id="A0AAJ2PUF3"/>
<dbReference type="InterPro" id="IPR002645">
    <property type="entry name" value="STAS_dom"/>
</dbReference>
<dbReference type="Proteomes" id="UP001273589">
    <property type="component" value="Unassembled WGS sequence"/>
</dbReference>
<evidence type="ECO:0000256" key="1">
    <source>
        <dbReference type="ARBA" id="ARBA00009013"/>
    </source>
</evidence>
<evidence type="ECO:0000313" key="4">
    <source>
        <dbReference type="EMBL" id="MDX3133645.1"/>
    </source>
</evidence>